<dbReference type="PROSITE" id="PS51257">
    <property type="entry name" value="PROKAR_LIPOPROTEIN"/>
    <property type="match status" value="1"/>
</dbReference>
<evidence type="ECO:0000256" key="6">
    <source>
        <dbReference type="SAM" id="SignalP"/>
    </source>
</evidence>
<keyword evidence="3" id="KW-0472">Membrane</keyword>
<feature type="region of interest" description="Disordered" evidence="5">
    <location>
        <begin position="121"/>
        <end position="142"/>
    </location>
</feature>
<reference evidence="8" key="1">
    <citation type="journal article" date="2014" name="Int. J. Syst. Evol. Microbiol.">
        <title>Complete genome sequence of Corynebacterium casei LMG S-19264T (=DSM 44701T), isolated from a smear-ripened cheese.</title>
        <authorList>
            <consortium name="US DOE Joint Genome Institute (JGI-PGF)"/>
            <person name="Walter F."/>
            <person name="Albersmeier A."/>
            <person name="Kalinowski J."/>
            <person name="Ruckert C."/>
        </authorList>
    </citation>
    <scope>NUCLEOTIDE SEQUENCE</scope>
    <source>
        <strain evidence="8">CGMCC 1.15758</strain>
    </source>
</reference>
<dbReference type="InterPro" id="IPR004846">
    <property type="entry name" value="T2SS/T3SS_dom"/>
</dbReference>
<dbReference type="PANTHER" id="PTHR30332">
    <property type="entry name" value="PROBABLE GENERAL SECRETION PATHWAY PROTEIN D"/>
    <property type="match status" value="1"/>
</dbReference>
<sequence length="536" mass="58343">MSMKNLSKLKLSILVTVLLSSCANIEQTKKDAEQNYQSGADIFAKANEKQNASLISFDNNIYVATSSYKTKKPQEALPPLFDKKYVYNTGRALTLSEIVTAIAYDTGVNIRISDDAKSYLGMDDNSSSDDSNSSKQNKNQDNGTVVYYTGTLKGLFDTISSKYNLWWKYNKNQDSITLFRTETKTFDLDLLTGSQTSESKIQSNTSTESGDQNTKTSYNYGNYDPWKSTVDTIKSIIKKNGSVDASPTNGTLTVTTTPDIMEYVTSYIEKINEISGKRIAIKVDIYDVSTNNSSSYGLNWDAIYKVTQGSLSWSSTKVPVPLADPFNSSTMETATVTGGISSGPFAGSKIIASALQKLGKTSYVTGTIIYTVNGKPSPVKVDRTTAYVKQVSVTNSGGSSSSSDNIQTSVTPGTIDTGYSIVITPRIIRNNEVLMNISSNISQLEAMREKQFYSGGLTTPNTIELPDLRHKTFMQAVPLHSGQTAVLAGFQNNVNNTGTNSIGPSSTWALGGNQSTNHQQTITVIIVTPYIIDNWS</sequence>
<dbReference type="Proteomes" id="UP000636949">
    <property type="component" value="Unassembled WGS sequence"/>
</dbReference>
<protein>
    <recommendedName>
        <fullName evidence="7">Type II/III secretion system secretin-like domain-containing protein</fullName>
    </recommendedName>
</protein>
<dbReference type="GO" id="GO:0009306">
    <property type="term" value="P:protein secretion"/>
    <property type="evidence" value="ECO:0007669"/>
    <property type="project" value="InterPro"/>
</dbReference>
<evidence type="ECO:0000313" key="8">
    <source>
        <dbReference type="EMBL" id="GGF92025.1"/>
    </source>
</evidence>
<feature type="signal peptide" evidence="6">
    <location>
        <begin position="1"/>
        <end position="26"/>
    </location>
</feature>
<proteinExistence type="inferred from homology"/>
<keyword evidence="9" id="KW-1185">Reference proteome</keyword>
<reference evidence="8" key="2">
    <citation type="submission" date="2020-09" db="EMBL/GenBank/DDBJ databases">
        <authorList>
            <person name="Sun Q."/>
            <person name="Zhou Y."/>
        </authorList>
    </citation>
    <scope>NUCLEOTIDE SEQUENCE</scope>
    <source>
        <strain evidence="8">CGMCC 1.15758</strain>
    </source>
</reference>
<dbReference type="GO" id="GO:0016020">
    <property type="term" value="C:membrane"/>
    <property type="evidence" value="ECO:0007669"/>
    <property type="project" value="UniProtKB-SubCell"/>
</dbReference>
<dbReference type="Pfam" id="PF00263">
    <property type="entry name" value="Secretin"/>
    <property type="match status" value="1"/>
</dbReference>
<dbReference type="AlphaFoldDB" id="A0A8J2Z2S3"/>
<accession>A0A8J2Z2S3</accession>
<evidence type="ECO:0000256" key="1">
    <source>
        <dbReference type="ARBA" id="ARBA00004370"/>
    </source>
</evidence>
<dbReference type="OrthoDB" id="6353334at2"/>
<dbReference type="InterPro" id="IPR050810">
    <property type="entry name" value="Bact_Secretion_Sys_Channel"/>
</dbReference>
<evidence type="ECO:0000256" key="3">
    <source>
        <dbReference type="ARBA" id="ARBA00023136"/>
    </source>
</evidence>
<organism evidence="8 9">
    <name type="scientific">Cysteiniphilum litorale</name>
    <dbReference type="NCBI Taxonomy" id="2056700"/>
    <lineage>
        <taxon>Bacteria</taxon>
        <taxon>Pseudomonadati</taxon>
        <taxon>Pseudomonadota</taxon>
        <taxon>Gammaproteobacteria</taxon>
        <taxon>Thiotrichales</taxon>
        <taxon>Fastidiosibacteraceae</taxon>
        <taxon>Cysteiniphilum</taxon>
    </lineage>
</organism>
<feature type="domain" description="Type II/III secretion system secretin-like" evidence="7">
    <location>
        <begin position="354"/>
        <end position="533"/>
    </location>
</feature>
<evidence type="ECO:0000313" key="9">
    <source>
        <dbReference type="Proteomes" id="UP000636949"/>
    </source>
</evidence>
<name>A0A8J2Z2S3_9GAMM</name>
<evidence type="ECO:0000256" key="2">
    <source>
        <dbReference type="ARBA" id="ARBA00022729"/>
    </source>
</evidence>
<comment type="caution">
    <text evidence="8">The sequence shown here is derived from an EMBL/GenBank/DDBJ whole genome shotgun (WGS) entry which is preliminary data.</text>
</comment>
<feature type="compositionally biased region" description="Low complexity" evidence="5">
    <location>
        <begin position="123"/>
        <end position="142"/>
    </location>
</feature>
<dbReference type="PANTHER" id="PTHR30332:SF24">
    <property type="entry name" value="SECRETIN GSPD-RELATED"/>
    <property type="match status" value="1"/>
</dbReference>
<comment type="similarity">
    <text evidence="4">Belongs to the bacterial secretin family.</text>
</comment>
<feature type="chain" id="PRO_5035173936" description="Type II/III secretion system secretin-like domain-containing protein" evidence="6">
    <location>
        <begin position="27"/>
        <end position="536"/>
    </location>
</feature>
<evidence type="ECO:0000259" key="7">
    <source>
        <dbReference type="Pfam" id="PF00263"/>
    </source>
</evidence>
<gene>
    <name evidence="8" type="ORF">GCM10010995_06490</name>
</gene>
<comment type="subcellular location">
    <subcellularLocation>
        <location evidence="1">Membrane</location>
    </subcellularLocation>
</comment>
<dbReference type="RefSeq" id="WP_117001674.1">
    <property type="nucleotide sequence ID" value="NZ_BMJS01000004.1"/>
</dbReference>
<keyword evidence="2 6" id="KW-0732">Signal</keyword>
<feature type="region of interest" description="Disordered" evidence="5">
    <location>
        <begin position="197"/>
        <end position="216"/>
    </location>
</feature>
<evidence type="ECO:0000256" key="4">
    <source>
        <dbReference type="RuleBase" id="RU004003"/>
    </source>
</evidence>
<dbReference type="EMBL" id="BMJS01000004">
    <property type="protein sequence ID" value="GGF92025.1"/>
    <property type="molecule type" value="Genomic_DNA"/>
</dbReference>
<evidence type="ECO:0000256" key="5">
    <source>
        <dbReference type="SAM" id="MobiDB-lite"/>
    </source>
</evidence>